<evidence type="ECO:0000313" key="1">
    <source>
        <dbReference type="EnsemblPlants" id="AVESA.00010b.r2.5DG0943250.1.CDS"/>
    </source>
</evidence>
<keyword evidence="2" id="KW-1185">Reference proteome</keyword>
<proteinExistence type="predicted"/>
<protein>
    <submittedName>
        <fullName evidence="1">Uncharacterized protein</fullName>
    </submittedName>
</protein>
<name>A0ACD5YAR9_AVESA</name>
<dbReference type="EnsemblPlants" id="AVESA.00010b.r2.5DG0943250.1">
    <property type="protein sequence ID" value="AVESA.00010b.r2.5DG0943250.1.CDS"/>
    <property type="gene ID" value="AVESA.00010b.r2.5DG0943250"/>
</dbReference>
<dbReference type="Proteomes" id="UP001732700">
    <property type="component" value="Chromosome 5D"/>
</dbReference>
<reference evidence="1" key="1">
    <citation type="submission" date="2021-05" db="EMBL/GenBank/DDBJ databases">
        <authorList>
            <person name="Scholz U."/>
            <person name="Mascher M."/>
            <person name="Fiebig A."/>
        </authorList>
    </citation>
    <scope>NUCLEOTIDE SEQUENCE [LARGE SCALE GENOMIC DNA]</scope>
</reference>
<organism evidence="1 2">
    <name type="scientific">Avena sativa</name>
    <name type="common">Oat</name>
    <dbReference type="NCBI Taxonomy" id="4498"/>
    <lineage>
        <taxon>Eukaryota</taxon>
        <taxon>Viridiplantae</taxon>
        <taxon>Streptophyta</taxon>
        <taxon>Embryophyta</taxon>
        <taxon>Tracheophyta</taxon>
        <taxon>Spermatophyta</taxon>
        <taxon>Magnoliopsida</taxon>
        <taxon>Liliopsida</taxon>
        <taxon>Poales</taxon>
        <taxon>Poaceae</taxon>
        <taxon>BOP clade</taxon>
        <taxon>Pooideae</taxon>
        <taxon>Poodae</taxon>
        <taxon>Poeae</taxon>
        <taxon>Poeae Chloroplast Group 1 (Aveneae type)</taxon>
        <taxon>Aveninae</taxon>
        <taxon>Avena</taxon>
    </lineage>
</organism>
<accession>A0ACD5YAR9</accession>
<sequence>MTQCKKRKPTPGFCKPKTVSPSFPTTYSSSYTSPTFHGFFRDAHAALAAFRPRRHGCRSRRRRGRGLKRLTLFLEEGTYHLSRGYSDPEPEKDTRVADLFDDPAVARLEELIIICADNYHNWYSPPLNSLPCIATSRVLELKGCRLEQPSPIGLSFPHLTDLTLRRCYFLEGYLQEMIDAAPALAVIALENVTRRAPEPAGSNKKDFNNSDYIKLPLCFRCPTVTAVSLVIPATYYNKKELEACINDDTSIGIELDMPSLRFFRYHGFPIKISLASRTPGLARVDLDVTPRHEQHYGLKYEPPSRMLASFSSARALKLRLSLIEDLVADDDDDDEAEHNVRHMLPKFPNLKLLEIDGDYQYMNSKTAVVTAMLLRSCPAMSELRLRLDMRWDYHHNQKYEDHVGGSFGEAMDRFESLASMSSAHRDAVQISGISELPDALTNNDCAFLCLQKSLRKVTLQFKAKEMNCFQVQLAKFLVENAMVLEEMHVDDGSRFWPDHLFHKVARWQADAFQRRNLPGTAGFRVYQLANRAVGSENS</sequence>
<reference evidence="1" key="2">
    <citation type="submission" date="2025-09" db="UniProtKB">
        <authorList>
            <consortium name="EnsemblPlants"/>
        </authorList>
    </citation>
    <scope>IDENTIFICATION</scope>
</reference>
<evidence type="ECO:0000313" key="2">
    <source>
        <dbReference type="Proteomes" id="UP001732700"/>
    </source>
</evidence>